<name>A0A4D7BH51_9HYPH</name>
<feature type="domain" description="Guanylate kinase/L-type calcium channel beta subunit" evidence="7">
    <location>
        <begin position="18"/>
        <end position="195"/>
    </location>
</feature>
<dbReference type="EMBL" id="CP039690">
    <property type="protein sequence ID" value="QCI69068.1"/>
    <property type="molecule type" value="Genomic_DNA"/>
</dbReference>
<dbReference type="KEGG" id="pstg:E8M01_06525"/>
<accession>A0A4D7BH51</accession>
<evidence type="ECO:0000256" key="1">
    <source>
        <dbReference type="ARBA" id="ARBA00000373"/>
    </source>
</evidence>
<dbReference type="OrthoDB" id="341217at2"/>
<comment type="pathway">
    <text evidence="2 6">Metabolic intermediate biosynthesis; 5-phospho-alpha-D-ribose 1-diphosphate biosynthesis; 5-phospho-alpha-D-ribose 1-diphosphate from D-ribose 5-phosphate (route II): step 3/3.</text>
</comment>
<keyword evidence="5 6" id="KW-0067">ATP-binding</keyword>
<dbReference type="EC" id="2.7.4.23" evidence="6"/>
<proteinExistence type="inferred from homology"/>
<dbReference type="Proteomes" id="UP000298781">
    <property type="component" value="Chromosome"/>
</dbReference>
<dbReference type="SMART" id="SM00072">
    <property type="entry name" value="GuKc"/>
    <property type="match status" value="1"/>
</dbReference>
<evidence type="ECO:0000313" key="8">
    <source>
        <dbReference type="EMBL" id="QCI69068.1"/>
    </source>
</evidence>
<keyword evidence="3 6" id="KW-0808">Transferase</keyword>
<evidence type="ECO:0000259" key="7">
    <source>
        <dbReference type="SMART" id="SM00072"/>
    </source>
</evidence>
<evidence type="ECO:0000256" key="2">
    <source>
        <dbReference type="ARBA" id="ARBA00005069"/>
    </source>
</evidence>
<dbReference type="InterPro" id="IPR012699">
    <property type="entry name" value="PhnN"/>
</dbReference>
<keyword evidence="4 6" id="KW-0547">Nucleotide-binding</keyword>
<dbReference type="AlphaFoldDB" id="A0A4D7BH51"/>
<dbReference type="SUPFAM" id="SSF52540">
    <property type="entry name" value="P-loop containing nucleoside triphosphate hydrolases"/>
    <property type="match status" value="1"/>
</dbReference>
<comment type="similarity">
    <text evidence="6">Belongs to the ribose 1,5-bisphosphokinase family.</text>
</comment>
<dbReference type="HAMAP" id="MF_00836">
    <property type="entry name" value="PhnN"/>
    <property type="match status" value="1"/>
</dbReference>
<dbReference type="RefSeq" id="WP_136964475.1">
    <property type="nucleotide sequence ID" value="NZ_CP039690.1"/>
</dbReference>
<dbReference type="InterPro" id="IPR027417">
    <property type="entry name" value="P-loop_NTPase"/>
</dbReference>
<dbReference type="NCBIfam" id="TIGR02322">
    <property type="entry name" value="phosphon_PhnN"/>
    <property type="match status" value="1"/>
</dbReference>
<dbReference type="GO" id="GO:0019634">
    <property type="term" value="P:organic phosphonate metabolic process"/>
    <property type="evidence" value="ECO:0007669"/>
    <property type="project" value="UniProtKB-UniRule"/>
</dbReference>
<evidence type="ECO:0000256" key="4">
    <source>
        <dbReference type="ARBA" id="ARBA00022741"/>
    </source>
</evidence>
<evidence type="ECO:0000313" key="9">
    <source>
        <dbReference type="Proteomes" id="UP000298781"/>
    </source>
</evidence>
<keyword evidence="8" id="KW-0418">Kinase</keyword>
<gene>
    <name evidence="6 8" type="primary">phnN</name>
    <name evidence="8" type="ORF">E8M01_06525</name>
</gene>
<feature type="binding site" evidence="6">
    <location>
        <begin position="26"/>
        <end position="33"/>
    </location>
    <ligand>
        <name>ATP</name>
        <dbReference type="ChEBI" id="CHEBI:30616"/>
    </ligand>
</feature>
<keyword evidence="9" id="KW-1185">Reference proteome</keyword>
<reference evidence="8 9" key="1">
    <citation type="submission" date="2019-04" db="EMBL/GenBank/DDBJ databases">
        <title>Phreatobacter aquaticus sp. nov.</title>
        <authorList>
            <person name="Choi A."/>
        </authorList>
    </citation>
    <scope>NUCLEOTIDE SEQUENCE [LARGE SCALE GENOMIC DNA]</scope>
    <source>
        <strain evidence="8 9">KCTC 52518</strain>
    </source>
</reference>
<dbReference type="GO" id="GO:0033863">
    <property type="term" value="F:ribose 1,5-bisphosphate phosphokinase activity"/>
    <property type="evidence" value="ECO:0007669"/>
    <property type="project" value="UniProtKB-UniRule"/>
</dbReference>
<evidence type="ECO:0000256" key="6">
    <source>
        <dbReference type="HAMAP-Rule" id="MF_00836"/>
    </source>
</evidence>
<comment type="function">
    <text evidence="6">Catalyzes the phosphorylation of ribose 1,5-bisphosphate to 5-phospho-D-ribosyl alpha-1-diphosphate (PRPP).</text>
</comment>
<organism evidence="8 9">
    <name type="scientific">Phreatobacter stygius</name>
    <dbReference type="NCBI Taxonomy" id="1940610"/>
    <lineage>
        <taxon>Bacteria</taxon>
        <taxon>Pseudomonadati</taxon>
        <taxon>Pseudomonadota</taxon>
        <taxon>Alphaproteobacteria</taxon>
        <taxon>Hyphomicrobiales</taxon>
        <taxon>Phreatobacteraceae</taxon>
        <taxon>Phreatobacter</taxon>
    </lineage>
</organism>
<dbReference type="GO" id="GO:0006015">
    <property type="term" value="P:5-phosphoribose 1-diphosphate biosynthetic process"/>
    <property type="evidence" value="ECO:0007669"/>
    <property type="project" value="UniProtKB-UniRule"/>
</dbReference>
<dbReference type="GO" id="GO:0005524">
    <property type="term" value="F:ATP binding"/>
    <property type="evidence" value="ECO:0007669"/>
    <property type="project" value="UniProtKB-KW"/>
</dbReference>
<protein>
    <recommendedName>
        <fullName evidence="6">Ribose 1,5-bisphosphate phosphokinase PhnN</fullName>
        <ecNumber evidence="6">2.7.4.23</ecNumber>
    </recommendedName>
    <alternativeName>
        <fullName evidence="6">Ribose 1,5-bisphosphokinase</fullName>
    </alternativeName>
</protein>
<dbReference type="UniPathway" id="UPA00087">
    <property type="reaction ID" value="UER00175"/>
</dbReference>
<dbReference type="InterPro" id="IPR008145">
    <property type="entry name" value="GK/Ca_channel_bsu"/>
</dbReference>
<comment type="catalytic activity">
    <reaction evidence="1 6">
        <text>alpha-D-ribose 1,5-bisphosphate + ATP = 5-phospho-alpha-D-ribose 1-diphosphate + ADP</text>
        <dbReference type="Rhea" id="RHEA:20109"/>
        <dbReference type="ChEBI" id="CHEBI:30616"/>
        <dbReference type="ChEBI" id="CHEBI:58017"/>
        <dbReference type="ChEBI" id="CHEBI:68688"/>
        <dbReference type="ChEBI" id="CHEBI:456216"/>
        <dbReference type="EC" id="2.7.4.23"/>
    </reaction>
</comment>
<evidence type="ECO:0000256" key="5">
    <source>
        <dbReference type="ARBA" id="ARBA00022840"/>
    </source>
</evidence>
<dbReference type="Gene3D" id="3.40.50.300">
    <property type="entry name" value="P-loop containing nucleotide triphosphate hydrolases"/>
    <property type="match status" value="1"/>
</dbReference>
<evidence type="ECO:0000256" key="3">
    <source>
        <dbReference type="ARBA" id="ARBA00022679"/>
    </source>
</evidence>
<sequence length="202" mass="20892">MPGAQDRAPLDGPARIGPGRLVLVVGPSGAGKDTLIDAARRRLAGSDAVLFPSRVVTRPPSAAEANAEVDAATFATLARVGGFALSWSAHGHDYGIPIAIDHLLTEGRTVVCNVSRSILEAARRRYEAVIVVEITAPAAVLAARIAARGRSSDGDATARVARLVETVAPADLTILNDGPVEAAIQQFLAIVDGPAKPVRATR</sequence>